<dbReference type="PANTHER" id="PTHR33067:SF31">
    <property type="entry name" value="RNA-DIRECTED DNA POLYMERASE"/>
    <property type="match status" value="1"/>
</dbReference>
<dbReference type="GeneID" id="110804913"/>
<evidence type="ECO:0000313" key="2">
    <source>
        <dbReference type="RefSeq" id="XP_021866200.1"/>
    </source>
</evidence>
<protein>
    <recommendedName>
        <fullName evidence="3">Aspartic peptidase DDI1-type domain-containing protein</fullName>
    </recommendedName>
</protein>
<gene>
    <name evidence="2" type="primary">LOC110804913</name>
</gene>
<dbReference type="Gene3D" id="2.40.70.10">
    <property type="entry name" value="Acid Proteases"/>
    <property type="match status" value="1"/>
</dbReference>
<dbReference type="KEGG" id="soe:110804913"/>
<organism evidence="1 2">
    <name type="scientific">Spinacia oleracea</name>
    <name type="common">Spinach</name>
    <dbReference type="NCBI Taxonomy" id="3562"/>
    <lineage>
        <taxon>Eukaryota</taxon>
        <taxon>Viridiplantae</taxon>
        <taxon>Streptophyta</taxon>
        <taxon>Embryophyta</taxon>
        <taxon>Tracheophyta</taxon>
        <taxon>Spermatophyta</taxon>
        <taxon>Magnoliopsida</taxon>
        <taxon>eudicotyledons</taxon>
        <taxon>Gunneridae</taxon>
        <taxon>Pentapetalae</taxon>
        <taxon>Caryophyllales</taxon>
        <taxon>Chenopodiaceae</taxon>
        <taxon>Chenopodioideae</taxon>
        <taxon>Anserineae</taxon>
        <taxon>Spinacia</taxon>
    </lineage>
</organism>
<dbReference type="RefSeq" id="XP_021866200.1">
    <property type="nucleotide sequence ID" value="XM_022010508.1"/>
</dbReference>
<dbReference type="AlphaFoldDB" id="A0A9R0KC49"/>
<reference evidence="1" key="1">
    <citation type="journal article" date="2021" name="Nat. Commun.">
        <title>Genomic analyses provide insights into spinach domestication and the genetic basis of agronomic traits.</title>
        <authorList>
            <person name="Cai X."/>
            <person name="Sun X."/>
            <person name="Xu C."/>
            <person name="Sun H."/>
            <person name="Wang X."/>
            <person name="Ge C."/>
            <person name="Zhang Z."/>
            <person name="Wang Q."/>
            <person name="Fei Z."/>
            <person name="Jiao C."/>
            <person name="Wang Q."/>
        </authorList>
    </citation>
    <scope>NUCLEOTIDE SEQUENCE [LARGE SCALE GENOMIC DNA]</scope>
    <source>
        <strain evidence="1">cv. Varoflay</strain>
    </source>
</reference>
<dbReference type="CDD" id="cd00303">
    <property type="entry name" value="retropepsin_like"/>
    <property type="match status" value="1"/>
</dbReference>
<sequence length="190" mass="21628">MNEKVEPQVEMEVEMKPSIKIPNEKEQPLLEKNYEKFIQEMKTMNVNIPFLDMISEMPIYAKFLKEILSNKRKIEEGDMVCLTEECSPIILNKSSPLATKHGDSERYTIPVKIGGMEEKKALCDLGASVSLMPFSICEKMNFGDLNPTRVTLQLADGSIKYPLGVLEDVPLQVGKFFIPCDFIVMEMKED</sequence>
<evidence type="ECO:0000313" key="1">
    <source>
        <dbReference type="Proteomes" id="UP000813463"/>
    </source>
</evidence>
<dbReference type="SUPFAM" id="SSF50630">
    <property type="entry name" value="Acid proteases"/>
    <property type="match status" value="1"/>
</dbReference>
<proteinExistence type="predicted"/>
<dbReference type="OrthoDB" id="778454at2759"/>
<name>A0A9R0KC49_SPIOL</name>
<dbReference type="PANTHER" id="PTHR33067">
    <property type="entry name" value="RNA-DIRECTED DNA POLYMERASE-RELATED"/>
    <property type="match status" value="1"/>
</dbReference>
<reference evidence="2" key="2">
    <citation type="submission" date="2025-08" db="UniProtKB">
        <authorList>
            <consortium name="RefSeq"/>
        </authorList>
    </citation>
    <scope>IDENTIFICATION</scope>
    <source>
        <tissue evidence="2">Leaf</tissue>
    </source>
</reference>
<evidence type="ECO:0008006" key="3">
    <source>
        <dbReference type="Google" id="ProtNLM"/>
    </source>
</evidence>
<dbReference type="Proteomes" id="UP000813463">
    <property type="component" value="Chromosome 6"/>
</dbReference>
<accession>A0A9R0KC49</accession>
<keyword evidence="1" id="KW-1185">Reference proteome</keyword>
<dbReference type="InterPro" id="IPR021109">
    <property type="entry name" value="Peptidase_aspartic_dom_sf"/>
</dbReference>